<dbReference type="Proteomes" id="UP000190965">
    <property type="component" value="Unassembled WGS sequence"/>
</dbReference>
<organism evidence="1 2">
    <name type="scientific">Pseudomonas fluorescens</name>
    <dbReference type="NCBI Taxonomy" id="294"/>
    <lineage>
        <taxon>Bacteria</taxon>
        <taxon>Pseudomonadati</taxon>
        <taxon>Pseudomonadota</taxon>
        <taxon>Gammaproteobacteria</taxon>
        <taxon>Pseudomonadales</taxon>
        <taxon>Pseudomonadaceae</taxon>
        <taxon>Pseudomonas</taxon>
    </lineage>
</organism>
<comment type="caution">
    <text evidence="1">The sequence shown here is derived from an EMBL/GenBank/DDBJ whole genome shotgun (WGS) entry which is preliminary data.</text>
</comment>
<accession>A0A1T2Y7P2</accession>
<name>A0A1T2Y7P2_PSEFL</name>
<dbReference type="AlphaFoldDB" id="A0A1T2Y7P2"/>
<dbReference type="EMBL" id="MSDF01000040">
    <property type="protein sequence ID" value="OPA88157.1"/>
    <property type="molecule type" value="Genomic_DNA"/>
</dbReference>
<reference evidence="1 2" key="1">
    <citation type="submission" date="2016-12" db="EMBL/GenBank/DDBJ databases">
        <title>Draft genome sequences of seven strains of Pseudomonas fluorescens that produce 4-formylaminooxyvinylglycine.</title>
        <authorList>
            <person name="Okrent R.A."/>
            <person name="Manning V.A."/>
            <person name="Trippe K.M."/>
        </authorList>
    </citation>
    <scope>NUCLEOTIDE SEQUENCE [LARGE SCALE GENOMIC DNA]</scope>
    <source>
        <strain evidence="1 2">P5A</strain>
    </source>
</reference>
<sequence>MAINDLVEEEVTLLIDETIVTCFATYLPYEIEVGNSYTVELTLNLADHYEIQKNQLEDFSASRIGSGFSYILCGKLSDNFFQTFTWLSDEGIHYDHPDMNDCFIKLVIDRIDVTFH</sequence>
<evidence type="ECO:0000313" key="1">
    <source>
        <dbReference type="EMBL" id="OPA88157.1"/>
    </source>
</evidence>
<gene>
    <name evidence="1" type="ORF">BFW87_23330</name>
</gene>
<proteinExistence type="predicted"/>
<evidence type="ECO:0000313" key="2">
    <source>
        <dbReference type="Proteomes" id="UP000190965"/>
    </source>
</evidence>
<protein>
    <submittedName>
        <fullName evidence="1">Uncharacterized protein</fullName>
    </submittedName>
</protein>